<dbReference type="PANTHER" id="PTHR22911:SF135">
    <property type="entry name" value="BLR4310 PROTEIN"/>
    <property type="match status" value="1"/>
</dbReference>
<keyword evidence="5" id="KW-1185">Reference proteome</keyword>
<reference evidence="4 5" key="1">
    <citation type="submission" date="2017-03" db="EMBL/GenBank/DDBJ databases">
        <authorList>
            <person name="Afonso C.L."/>
            <person name="Miller P.J."/>
            <person name="Scott M.A."/>
            <person name="Spackman E."/>
            <person name="Goraichik I."/>
            <person name="Dimitrov K.M."/>
            <person name="Suarez D.L."/>
            <person name="Swayne D.E."/>
        </authorList>
    </citation>
    <scope>NUCLEOTIDE SEQUENCE [LARGE SCALE GENOMIC DNA]</scope>
    <source>
        <strain evidence="4 5">CECT 7680</strain>
    </source>
</reference>
<protein>
    <submittedName>
        <fullName evidence="4">EamA-like transporter family protein</fullName>
    </submittedName>
</protein>
<feature type="transmembrane region" description="Helical" evidence="2">
    <location>
        <begin position="210"/>
        <end position="232"/>
    </location>
</feature>
<gene>
    <name evidence="4" type="ORF">PSA7680_01751</name>
</gene>
<feature type="transmembrane region" description="Helical" evidence="2">
    <location>
        <begin position="40"/>
        <end position="60"/>
    </location>
</feature>
<accession>A0A1Y5SEZ1</accession>
<name>A0A1Y5SEZ1_9RHOB</name>
<evidence type="ECO:0000259" key="3">
    <source>
        <dbReference type="Pfam" id="PF00892"/>
    </source>
</evidence>
<feature type="transmembrane region" description="Helical" evidence="2">
    <location>
        <begin position="182"/>
        <end position="204"/>
    </location>
</feature>
<feature type="region of interest" description="Disordered" evidence="1">
    <location>
        <begin position="292"/>
        <end position="342"/>
    </location>
</feature>
<keyword evidence="2" id="KW-1133">Transmembrane helix</keyword>
<organism evidence="4 5">
    <name type="scientific">Pseudoruegeria aquimaris</name>
    <dbReference type="NCBI Taxonomy" id="393663"/>
    <lineage>
        <taxon>Bacteria</taxon>
        <taxon>Pseudomonadati</taxon>
        <taxon>Pseudomonadota</taxon>
        <taxon>Alphaproteobacteria</taxon>
        <taxon>Rhodobacterales</taxon>
        <taxon>Roseobacteraceae</taxon>
        <taxon>Pseudoruegeria</taxon>
    </lineage>
</organism>
<evidence type="ECO:0000256" key="1">
    <source>
        <dbReference type="SAM" id="MobiDB-lite"/>
    </source>
</evidence>
<feature type="transmembrane region" description="Helical" evidence="2">
    <location>
        <begin position="12"/>
        <end position="34"/>
    </location>
</feature>
<feature type="transmembrane region" description="Helical" evidence="2">
    <location>
        <begin position="152"/>
        <end position="170"/>
    </location>
</feature>
<dbReference type="OrthoDB" id="7818056at2"/>
<dbReference type="EMBL" id="FWFQ01000010">
    <property type="protein sequence ID" value="SLN36429.1"/>
    <property type="molecule type" value="Genomic_DNA"/>
</dbReference>
<dbReference type="PANTHER" id="PTHR22911">
    <property type="entry name" value="ACYL-MALONYL CONDENSING ENZYME-RELATED"/>
    <property type="match status" value="1"/>
</dbReference>
<dbReference type="AlphaFoldDB" id="A0A1Y5SEZ1"/>
<keyword evidence="2" id="KW-0812">Transmembrane</keyword>
<feature type="domain" description="EamA" evidence="3">
    <location>
        <begin position="11"/>
        <end position="143"/>
    </location>
</feature>
<dbReference type="SUPFAM" id="SSF103481">
    <property type="entry name" value="Multidrug resistance efflux transporter EmrE"/>
    <property type="match status" value="2"/>
</dbReference>
<evidence type="ECO:0000313" key="5">
    <source>
        <dbReference type="Proteomes" id="UP000193409"/>
    </source>
</evidence>
<feature type="transmembrane region" description="Helical" evidence="2">
    <location>
        <begin position="72"/>
        <end position="93"/>
    </location>
</feature>
<dbReference type="InterPro" id="IPR000620">
    <property type="entry name" value="EamA_dom"/>
</dbReference>
<feature type="transmembrane region" description="Helical" evidence="2">
    <location>
        <begin position="129"/>
        <end position="146"/>
    </location>
</feature>
<feature type="compositionally biased region" description="Polar residues" evidence="1">
    <location>
        <begin position="292"/>
        <end position="306"/>
    </location>
</feature>
<dbReference type="Pfam" id="PF00892">
    <property type="entry name" value="EamA"/>
    <property type="match status" value="2"/>
</dbReference>
<feature type="transmembrane region" description="Helical" evidence="2">
    <location>
        <begin position="265"/>
        <end position="283"/>
    </location>
</feature>
<dbReference type="RefSeq" id="WP_085868316.1">
    <property type="nucleotide sequence ID" value="NZ_FWFQ01000010.1"/>
</dbReference>
<feature type="transmembrane region" description="Helical" evidence="2">
    <location>
        <begin position="99"/>
        <end position="117"/>
    </location>
</feature>
<proteinExistence type="predicted"/>
<feature type="transmembrane region" description="Helical" evidence="2">
    <location>
        <begin position="239"/>
        <end position="259"/>
    </location>
</feature>
<feature type="domain" description="EamA" evidence="3">
    <location>
        <begin position="153"/>
        <end position="281"/>
    </location>
</feature>
<dbReference type="Proteomes" id="UP000193409">
    <property type="component" value="Unassembled WGS sequence"/>
</dbReference>
<dbReference type="InterPro" id="IPR037185">
    <property type="entry name" value="EmrE-like"/>
</dbReference>
<dbReference type="Gene3D" id="1.10.3730.20">
    <property type="match status" value="2"/>
</dbReference>
<evidence type="ECO:0000256" key="2">
    <source>
        <dbReference type="SAM" id="Phobius"/>
    </source>
</evidence>
<evidence type="ECO:0000313" key="4">
    <source>
        <dbReference type="EMBL" id="SLN36429.1"/>
    </source>
</evidence>
<sequence>MSKILPGGNVTGAVFALAAYGIFSTHDVIVKFLGGTYSPFQILFFSGLLGFPLLVLMLIGDPDKGTLRPVHPWWMLLRTAASMASGLGAFYAFSVLPLAQVYAIIFAAPLLITILAIPILGESVGLHRWAAVIVGLCGVLIVLRPGGTTLELGHAAALLCAVGGALNSVIVRKIGHEERSAVLLLFPMLANFIVLGAVLPFIYVPMPIEHFGGFALIAAMALLATFCLILAYRHGEAVIVAPMQYSQIIWASVYGLIFFNETLDGPTALGAGVIILSGLYILFRESRGKTSKTTPVLRTRTRSGTGNPLRVGPYLRAAQRRGQRQQAGTGGAPSRPAPLPEE</sequence>
<keyword evidence="2" id="KW-0472">Membrane</keyword>
<dbReference type="GO" id="GO:0016020">
    <property type="term" value="C:membrane"/>
    <property type="evidence" value="ECO:0007669"/>
    <property type="project" value="InterPro"/>
</dbReference>